<sequence length="113" mass="11256">MHFGGLYSRGLDTGAAARTAPGAAGLRALFLGSEPVVFVAAVAAYAYWCLGVPGGRSAIGSDRGPRLVLLGLAAGCWPGLVQCVRGAADWCDLALGALGLAAGGHWGCSVSLL</sequence>
<gene>
    <name evidence="1" type="ORF">NDU88_004420</name>
</gene>
<dbReference type="AlphaFoldDB" id="A0AAV7RLJ5"/>
<organism evidence="1 2">
    <name type="scientific">Pleurodeles waltl</name>
    <name type="common">Iberian ribbed newt</name>
    <dbReference type="NCBI Taxonomy" id="8319"/>
    <lineage>
        <taxon>Eukaryota</taxon>
        <taxon>Metazoa</taxon>
        <taxon>Chordata</taxon>
        <taxon>Craniata</taxon>
        <taxon>Vertebrata</taxon>
        <taxon>Euteleostomi</taxon>
        <taxon>Amphibia</taxon>
        <taxon>Batrachia</taxon>
        <taxon>Caudata</taxon>
        <taxon>Salamandroidea</taxon>
        <taxon>Salamandridae</taxon>
        <taxon>Pleurodelinae</taxon>
        <taxon>Pleurodeles</taxon>
    </lineage>
</organism>
<evidence type="ECO:0000313" key="1">
    <source>
        <dbReference type="EMBL" id="KAJ1151640.1"/>
    </source>
</evidence>
<keyword evidence="2" id="KW-1185">Reference proteome</keyword>
<proteinExistence type="predicted"/>
<comment type="caution">
    <text evidence="1">The sequence shown here is derived from an EMBL/GenBank/DDBJ whole genome shotgun (WGS) entry which is preliminary data.</text>
</comment>
<reference evidence="1" key="1">
    <citation type="journal article" date="2022" name="bioRxiv">
        <title>Sequencing and chromosome-scale assembly of the giantPleurodeles waltlgenome.</title>
        <authorList>
            <person name="Brown T."/>
            <person name="Elewa A."/>
            <person name="Iarovenko S."/>
            <person name="Subramanian E."/>
            <person name="Araus A.J."/>
            <person name="Petzold A."/>
            <person name="Susuki M."/>
            <person name="Suzuki K.-i.T."/>
            <person name="Hayashi T."/>
            <person name="Toyoda A."/>
            <person name="Oliveira C."/>
            <person name="Osipova E."/>
            <person name="Leigh N.D."/>
            <person name="Simon A."/>
            <person name="Yun M.H."/>
        </authorList>
    </citation>
    <scope>NUCLEOTIDE SEQUENCE</scope>
    <source>
        <strain evidence="1">20211129_DDA</strain>
        <tissue evidence="1">Liver</tissue>
    </source>
</reference>
<dbReference type="Proteomes" id="UP001066276">
    <property type="component" value="Chromosome 5"/>
</dbReference>
<dbReference type="EMBL" id="JANPWB010000009">
    <property type="protein sequence ID" value="KAJ1151640.1"/>
    <property type="molecule type" value="Genomic_DNA"/>
</dbReference>
<name>A0AAV7RLJ5_PLEWA</name>
<protein>
    <submittedName>
        <fullName evidence="1">Uncharacterized protein</fullName>
    </submittedName>
</protein>
<accession>A0AAV7RLJ5</accession>
<evidence type="ECO:0000313" key="2">
    <source>
        <dbReference type="Proteomes" id="UP001066276"/>
    </source>
</evidence>